<organism evidence="1 2">
    <name type="scientific">Pistacia integerrima</name>
    <dbReference type="NCBI Taxonomy" id="434235"/>
    <lineage>
        <taxon>Eukaryota</taxon>
        <taxon>Viridiplantae</taxon>
        <taxon>Streptophyta</taxon>
        <taxon>Embryophyta</taxon>
        <taxon>Tracheophyta</taxon>
        <taxon>Spermatophyta</taxon>
        <taxon>Magnoliopsida</taxon>
        <taxon>eudicotyledons</taxon>
        <taxon>Gunneridae</taxon>
        <taxon>Pentapetalae</taxon>
        <taxon>rosids</taxon>
        <taxon>malvids</taxon>
        <taxon>Sapindales</taxon>
        <taxon>Anacardiaceae</taxon>
        <taxon>Pistacia</taxon>
    </lineage>
</organism>
<keyword evidence="2" id="KW-1185">Reference proteome</keyword>
<reference evidence="2" key="1">
    <citation type="journal article" date="2023" name="G3 (Bethesda)">
        <title>Genome assembly and association tests identify interacting loci associated with vigor, precocity, and sex in interspecific pistachio rootstocks.</title>
        <authorList>
            <person name="Palmer W."/>
            <person name="Jacygrad E."/>
            <person name="Sagayaradj S."/>
            <person name="Cavanaugh K."/>
            <person name="Han R."/>
            <person name="Bertier L."/>
            <person name="Beede B."/>
            <person name="Kafkas S."/>
            <person name="Golino D."/>
            <person name="Preece J."/>
            <person name="Michelmore R."/>
        </authorList>
    </citation>
    <scope>NUCLEOTIDE SEQUENCE [LARGE SCALE GENOMIC DNA]</scope>
</reference>
<evidence type="ECO:0000313" key="1">
    <source>
        <dbReference type="EMBL" id="KAJ0048167.1"/>
    </source>
</evidence>
<dbReference type="EMBL" id="CM047737">
    <property type="protein sequence ID" value="KAJ0048167.1"/>
    <property type="molecule type" value="Genomic_DNA"/>
</dbReference>
<name>A0ACC0ZC53_9ROSI</name>
<dbReference type="Proteomes" id="UP001163603">
    <property type="component" value="Chromosome 2"/>
</dbReference>
<gene>
    <name evidence="1" type="ORF">Pint_15780</name>
</gene>
<proteinExistence type="predicted"/>
<protein>
    <submittedName>
        <fullName evidence="1">Uncharacterized protein</fullName>
    </submittedName>
</protein>
<accession>A0ACC0ZC53</accession>
<comment type="caution">
    <text evidence="1">The sequence shown here is derived from an EMBL/GenBank/DDBJ whole genome shotgun (WGS) entry which is preliminary data.</text>
</comment>
<sequence length="26" mass="3137">MHSKQQSHCIIFSCNMRTLQKSFLMH</sequence>
<evidence type="ECO:0000313" key="2">
    <source>
        <dbReference type="Proteomes" id="UP001163603"/>
    </source>
</evidence>